<proteinExistence type="predicted"/>
<feature type="chain" id="PRO_5002855149" description="Right handed beta helix domain-containing protein" evidence="2">
    <location>
        <begin position="21"/>
        <end position="358"/>
    </location>
</feature>
<keyword evidence="4" id="KW-1185">Reference proteome</keyword>
<evidence type="ECO:0000313" key="4">
    <source>
        <dbReference type="Proteomes" id="UP000000759"/>
    </source>
</evidence>
<evidence type="ECO:0008006" key="5">
    <source>
        <dbReference type="Google" id="ProtNLM"/>
    </source>
</evidence>
<evidence type="ECO:0000313" key="3">
    <source>
        <dbReference type="EMBL" id="EEC48557.1"/>
    </source>
</evidence>
<organism evidence="3 4">
    <name type="scientific">Phaeodactylum tricornutum (strain CCAP 1055/1)</name>
    <dbReference type="NCBI Taxonomy" id="556484"/>
    <lineage>
        <taxon>Eukaryota</taxon>
        <taxon>Sar</taxon>
        <taxon>Stramenopiles</taxon>
        <taxon>Ochrophyta</taxon>
        <taxon>Bacillariophyta</taxon>
        <taxon>Bacillariophyceae</taxon>
        <taxon>Bacillariophycidae</taxon>
        <taxon>Naviculales</taxon>
        <taxon>Phaeodactylaceae</taxon>
        <taxon>Phaeodactylum</taxon>
    </lineage>
</organism>
<name>B7FXK4_PHATC</name>
<feature type="compositionally biased region" description="Polar residues" evidence="1">
    <location>
        <begin position="51"/>
        <end position="61"/>
    </location>
</feature>
<keyword evidence="2" id="KW-0732">Signal</keyword>
<dbReference type="HOGENOM" id="CLU_774941_0_0_1"/>
<feature type="signal peptide" evidence="2">
    <location>
        <begin position="1"/>
        <end position="20"/>
    </location>
</feature>
<sequence length="358" mass="38162">MKLTWPILCVCFMVYRPSLGQDARTQVPSDEPIAAPGSIPSRTPIISAVPSSSFAPSQTPFATPRPTQPPSPQGAPCSLQTCWTFDSMQNLAAAIMTDFWTREKFCLCPFDFRSAEACTGVRVDTIFIENGRNVHVTCASTELDSCLMGCSRLAFEIQRGSSLSLTGISFTGGRLFSRVLVSGGAILTGNNLKFFDTSVTDLPSRRDLVGEVIEKIGSRSLQAANGNGAGILSFGELHLQDTVFERCVAAKAGGGIFSAGLVNMTFSRFWDNTAARGGALYAERGEVVLREIIVGEPTSSLVSTNPRNSIYLEGNVLIRCSSLGIGGILKDTCLTSGVGFRDHTKLAVVLALTLGALL</sequence>
<protein>
    <recommendedName>
        <fullName evidence="5">Right handed beta helix domain-containing protein</fullName>
    </recommendedName>
</protein>
<dbReference type="EMBL" id="CM000610">
    <property type="protein sequence ID" value="EEC48557.1"/>
    <property type="molecule type" value="Genomic_DNA"/>
</dbReference>
<reference evidence="3 4" key="1">
    <citation type="journal article" date="2008" name="Nature">
        <title>The Phaeodactylum genome reveals the evolutionary history of diatom genomes.</title>
        <authorList>
            <person name="Bowler C."/>
            <person name="Allen A.E."/>
            <person name="Badger J.H."/>
            <person name="Grimwood J."/>
            <person name="Jabbari K."/>
            <person name="Kuo A."/>
            <person name="Maheswari U."/>
            <person name="Martens C."/>
            <person name="Maumus F."/>
            <person name="Otillar R.P."/>
            <person name="Rayko E."/>
            <person name="Salamov A."/>
            <person name="Vandepoele K."/>
            <person name="Beszteri B."/>
            <person name="Gruber A."/>
            <person name="Heijde M."/>
            <person name="Katinka M."/>
            <person name="Mock T."/>
            <person name="Valentin K."/>
            <person name="Verret F."/>
            <person name="Berges J.A."/>
            <person name="Brownlee C."/>
            <person name="Cadoret J.P."/>
            <person name="Chiovitti A."/>
            <person name="Choi C.J."/>
            <person name="Coesel S."/>
            <person name="De Martino A."/>
            <person name="Detter J.C."/>
            <person name="Durkin C."/>
            <person name="Falciatore A."/>
            <person name="Fournet J."/>
            <person name="Haruta M."/>
            <person name="Huysman M.J."/>
            <person name="Jenkins B.D."/>
            <person name="Jiroutova K."/>
            <person name="Jorgensen R.E."/>
            <person name="Joubert Y."/>
            <person name="Kaplan A."/>
            <person name="Kroger N."/>
            <person name="Kroth P.G."/>
            <person name="La Roche J."/>
            <person name="Lindquist E."/>
            <person name="Lommer M."/>
            <person name="Martin-Jezequel V."/>
            <person name="Lopez P.J."/>
            <person name="Lucas S."/>
            <person name="Mangogna M."/>
            <person name="McGinnis K."/>
            <person name="Medlin L.K."/>
            <person name="Montsant A."/>
            <person name="Oudot-Le Secq M.P."/>
            <person name="Napoli C."/>
            <person name="Obornik M."/>
            <person name="Parker M.S."/>
            <person name="Petit J.L."/>
            <person name="Porcel B.M."/>
            <person name="Poulsen N."/>
            <person name="Robison M."/>
            <person name="Rychlewski L."/>
            <person name="Rynearson T.A."/>
            <person name="Schmutz J."/>
            <person name="Shapiro H."/>
            <person name="Siaut M."/>
            <person name="Stanley M."/>
            <person name="Sussman M.R."/>
            <person name="Taylor A.R."/>
            <person name="Vardi A."/>
            <person name="von Dassow P."/>
            <person name="Vyverman W."/>
            <person name="Willis A."/>
            <person name="Wyrwicz L.S."/>
            <person name="Rokhsar D.S."/>
            <person name="Weissenbach J."/>
            <person name="Armbrust E.V."/>
            <person name="Green B.R."/>
            <person name="Van de Peer Y."/>
            <person name="Grigoriev I.V."/>
        </authorList>
    </citation>
    <scope>NUCLEOTIDE SEQUENCE [LARGE SCALE GENOMIC DNA]</scope>
    <source>
        <strain evidence="3 4">CCAP 1055/1</strain>
    </source>
</reference>
<dbReference type="Proteomes" id="UP000000759">
    <property type="component" value="Chromosome 7"/>
</dbReference>
<dbReference type="InParanoid" id="B7FXK4"/>
<dbReference type="RefSeq" id="XP_002179571.1">
    <property type="nucleotide sequence ID" value="XM_002179535.1"/>
</dbReference>
<gene>
    <name evidence="3" type="ORF">PHATRDRAFT_45402</name>
</gene>
<feature type="region of interest" description="Disordered" evidence="1">
    <location>
        <begin position="51"/>
        <end position="75"/>
    </location>
</feature>
<dbReference type="KEGG" id="pti:PHATRDRAFT_45402"/>
<dbReference type="AlphaFoldDB" id="B7FXK4"/>
<dbReference type="GeneID" id="7200527"/>
<evidence type="ECO:0000256" key="2">
    <source>
        <dbReference type="SAM" id="SignalP"/>
    </source>
</evidence>
<dbReference type="SUPFAM" id="SSF51126">
    <property type="entry name" value="Pectin lyase-like"/>
    <property type="match status" value="1"/>
</dbReference>
<evidence type="ECO:0000256" key="1">
    <source>
        <dbReference type="SAM" id="MobiDB-lite"/>
    </source>
</evidence>
<dbReference type="InterPro" id="IPR011050">
    <property type="entry name" value="Pectin_lyase_fold/virulence"/>
</dbReference>
<dbReference type="PaxDb" id="2850-Phatr45402"/>
<accession>B7FXK4</accession>
<reference evidence="4" key="2">
    <citation type="submission" date="2008-08" db="EMBL/GenBank/DDBJ databases">
        <authorList>
            <consortium name="Diatom Consortium"/>
            <person name="Grigoriev I."/>
            <person name="Grimwood J."/>
            <person name="Kuo A."/>
            <person name="Otillar R.P."/>
            <person name="Salamov A."/>
            <person name="Detter J.C."/>
            <person name="Lindquist E."/>
            <person name="Shapiro H."/>
            <person name="Lucas S."/>
            <person name="Glavina del Rio T."/>
            <person name="Pitluck S."/>
            <person name="Rokhsar D."/>
            <person name="Bowler C."/>
        </authorList>
    </citation>
    <scope>GENOME REANNOTATION</scope>
    <source>
        <strain evidence="4">CCAP 1055/1</strain>
    </source>
</reference>